<proteinExistence type="predicted"/>
<protein>
    <submittedName>
        <fullName evidence="2">Uncharacterized protein</fullName>
    </submittedName>
</protein>
<dbReference type="EMBL" id="JAHXZJ010002609">
    <property type="protein sequence ID" value="KAH0539827.1"/>
    <property type="molecule type" value="Genomic_DNA"/>
</dbReference>
<reference evidence="2 3" key="1">
    <citation type="journal article" date="2021" name="J. Hered.">
        <title>A chromosome-level genome assembly of the parasitoid wasp, Cotesia glomerata (Hymenoptera: Braconidae).</title>
        <authorList>
            <person name="Pinto B.J."/>
            <person name="Weis J.J."/>
            <person name="Gamble T."/>
            <person name="Ode P.J."/>
            <person name="Paul R."/>
            <person name="Zaspel J.M."/>
        </authorList>
    </citation>
    <scope>NUCLEOTIDE SEQUENCE [LARGE SCALE GENOMIC DNA]</scope>
    <source>
        <strain evidence="2">CgM1</strain>
    </source>
</reference>
<dbReference type="Proteomes" id="UP000826195">
    <property type="component" value="Unassembled WGS sequence"/>
</dbReference>
<dbReference type="AlphaFoldDB" id="A0AAV7HZ10"/>
<evidence type="ECO:0000313" key="2">
    <source>
        <dbReference type="EMBL" id="KAH0539827.1"/>
    </source>
</evidence>
<comment type="caution">
    <text evidence="2">The sequence shown here is derived from an EMBL/GenBank/DDBJ whole genome shotgun (WGS) entry which is preliminary data.</text>
</comment>
<feature type="region of interest" description="Disordered" evidence="1">
    <location>
        <begin position="58"/>
        <end position="82"/>
    </location>
</feature>
<sequence length="141" mass="16220">MDCVARDPNSLRLFQGMNGKIDSAGTHKVPAESLYQLISTHTAYDNIGYSDISLLAEAESNNRNTDEENEDQQDHQDRQEQFQPTTICETLNAITVLQKFVAFDNQFNTDDTLTTMKRKIQNIFETQLTKKQTKMTDYFKN</sequence>
<evidence type="ECO:0000256" key="1">
    <source>
        <dbReference type="SAM" id="MobiDB-lite"/>
    </source>
</evidence>
<evidence type="ECO:0000313" key="3">
    <source>
        <dbReference type="Proteomes" id="UP000826195"/>
    </source>
</evidence>
<name>A0AAV7HZ10_COTGL</name>
<accession>A0AAV7HZ10</accession>
<keyword evidence="3" id="KW-1185">Reference proteome</keyword>
<gene>
    <name evidence="2" type="ORF">KQX54_008592</name>
</gene>
<organism evidence="2 3">
    <name type="scientific">Cotesia glomerata</name>
    <name type="common">Lepidopteran parasitic wasp</name>
    <name type="synonym">Apanteles glomeratus</name>
    <dbReference type="NCBI Taxonomy" id="32391"/>
    <lineage>
        <taxon>Eukaryota</taxon>
        <taxon>Metazoa</taxon>
        <taxon>Ecdysozoa</taxon>
        <taxon>Arthropoda</taxon>
        <taxon>Hexapoda</taxon>
        <taxon>Insecta</taxon>
        <taxon>Pterygota</taxon>
        <taxon>Neoptera</taxon>
        <taxon>Endopterygota</taxon>
        <taxon>Hymenoptera</taxon>
        <taxon>Apocrita</taxon>
        <taxon>Ichneumonoidea</taxon>
        <taxon>Braconidae</taxon>
        <taxon>Microgastrinae</taxon>
        <taxon>Cotesia</taxon>
    </lineage>
</organism>